<comment type="pathway">
    <text evidence="18">Nucleotide-sugar biosynthesis; UDP-N-acetyl-alpha-D-glucosamine biosynthesis; UDP-N-acetyl-alpha-D-glucosamine from N-acetyl-alpha-D-glucosamine 1-phosphate: step 1/1.</text>
</comment>
<proteinExistence type="inferred from homology"/>
<evidence type="ECO:0000256" key="1">
    <source>
        <dbReference type="ARBA" id="ARBA00004496"/>
    </source>
</evidence>
<evidence type="ECO:0000256" key="8">
    <source>
        <dbReference type="ARBA" id="ARBA00022737"/>
    </source>
</evidence>
<evidence type="ECO:0000256" key="5">
    <source>
        <dbReference type="ARBA" id="ARBA00022679"/>
    </source>
</evidence>
<evidence type="ECO:0000256" key="17">
    <source>
        <dbReference type="ARBA" id="ARBA00049628"/>
    </source>
</evidence>
<gene>
    <name evidence="18" type="primary">glmU</name>
    <name evidence="20" type="ORF">SAMN02982922_3626</name>
</gene>
<dbReference type="AlphaFoldDB" id="A0A1X7PBF1"/>
<feature type="binding site" evidence="18">
    <location>
        <position position="391"/>
    </location>
    <ligand>
        <name>acetyl-CoA</name>
        <dbReference type="ChEBI" id="CHEBI:57288"/>
    </ligand>
</feature>
<dbReference type="GO" id="GO:0071555">
    <property type="term" value="P:cell wall organization"/>
    <property type="evidence" value="ECO:0007669"/>
    <property type="project" value="UniProtKB-KW"/>
</dbReference>
<feature type="region of interest" description="Pyrophosphorylase" evidence="18">
    <location>
        <begin position="1"/>
        <end position="232"/>
    </location>
</feature>
<dbReference type="OrthoDB" id="9775031at2"/>
<keyword evidence="13 18" id="KW-0012">Acyltransferase</keyword>
<feature type="binding site" evidence="18">
    <location>
        <position position="78"/>
    </location>
    <ligand>
        <name>UDP-N-acetyl-alpha-D-glucosamine</name>
        <dbReference type="ChEBI" id="CHEBI:57705"/>
    </ligand>
</feature>
<keyword evidence="11 18" id="KW-0573">Peptidoglycan synthesis</keyword>
<evidence type="ECO:0000256" key="14">
    <source>
        <dbReference type="ARBA" id="ARBA00023316"/>
    </source>
</evidence>
<feature type="region of interest" description="N-acetyltransferase" evidence="18">
    <location>
        <begin position="254"/>
        <end position="452"/>
    </location>
</feature>
<feature type="binding site" evidence="18">
    <location>
        <position position="337"/>
    </location>
    <ligand>
        <name>UDP-N-acetyl-alpha-D-glucosamine</name>
        <dbReference type="ChEBI" id="CHEBI:57705"/>
    </ligand>
</feature>
<sequence>MSDRSCLTIILAAGEGTRMKSAMPKVLHEIAGLPMVAHVAKAAIAAGGTDVAIVVGRGGEAVRKAVTPFAAGAESFEQVERLGTAHAVLAARAAIARGYDDVLVMFGDTPLIAAAPLAAARKLVAEGNAVAVIGFRTDVPAGYGRLIEKDGRLVAIREDKDCSPEERKIGFCNGGLMAIDGREALALLDAVGNANAKGEYYLTDIVEIANARGLKVTATEADYENLLGINNRAELAEAEAIWQKRARRETMLSGVTMIAPETVFLSHDTEIGADTVIEPNVVFGPGAKIASGVTVHAFSHIEGATVATGSSIGPFARLRPGAELQEKARVGNFVEIKKAVVGPGAKVNHLTYIGDAEIGAGANIGAGTITCNYDGYNKHLTRIGAGAFIGSNSALVAPVSVGDNAYVASGSVITENVPDDGLAFGRARQETKPGRAKALRERYAAIKSKSRG</sequence>
<evidence type="ECO:0000256" key="13">
    <source>
        <dbReference type="ARBA" id="ARBA00023315"/>
    </source>
</evidence>
<feature type="active site" description="Proton acceptor" evidence="18">
    <location>
        <position position="349"/>
    </location>
</feature>
<dbReference type="InterPro" id="IPR018357">
    <property type="entry name" value="Hexapep_transf_CS"/>
</dbReference>
<feature type="binding site" evidence="18">
    <location>
        <begin position="372"/>
        <end position="373"/>
    </location>
    <ligand>
        <name>acetyl-CoA</name>
        <dbReference type="ChEBI" id="CHEBI:57288"/>
    </ligand>
</feature>
<dbReference type="PANTHER" id="PTHR43584:SF3">
    <property type="entry name" value="BIFUNCTIONAL PROTEIN GLMU"/>
    <property type="match status" value="1"/>
</dbReference>
<dbReference type="GO" id="GO:0009252">
    <property type="term" value="P:peptidoglycan biosynthetic process"/>
    <property type="evidence" value="ECO:0007669"/>
    <property type="project" value="UniProtKB-UniRule"/>
</dbReference>
<feature type="binding site" evidence="18">
    <location>
        <position position="108"/>
    </location>
    <ligand>
        <name>Mg(2+)</name>
        <dbReference type="ChEBI" id="CHEBI:18420"/>
    </ligand>
</feature>
<keyword evidence="7 18" id="KW-0479">Metal-binding</keyword>
<protein>
    <recommendedName>
        <fullName evidence="18">Bifunctional protein GlmU</fullName>
    </recommendedName>
    <domain>
        <recommendedName>
            <fullName evidence="18">UDP-N-acetylglucosamine pyrophosphorylase</fullName>
            <ecNumber evidence="18">2.7.7.23</ecNumber>
        </recommendedName>
        <alternativeName>
            <fullName evidence="18">N-acetylglucosamine-1-phosphate uridyltransferase</fullName>
        </alternativeName>
    </domain>
    <domain>
        <recommendedName>
            <fullName evidence="18">Glucosamine-1-phosphate N-acetyltransferase</fullName>
            <ecNumber evidence="18">2.3.1.157</ecNumber>
        </recommendedName>
    </domain>
</protein>
<comment type="similarity">
    <text evidence="2 18">In the C-terminal section; belongs to the transferase hexapeptide repeat family.</text>
</comment>
<organism evidence="20 21">
    <name type="scientific">Mesorhizobium australicum</name>
    <dbReference type="NCBI Taxonomy" id="536018"/>
    <lineage>
        <taxon>Bacteria</taxon>
        <taxon>Pseudomonadati</taxon>
        <taxon>Pseudomonadota</taxon>
        <taxon>Alphaproteobacteria</taxon>
        <taxon>Hyphomicrobiales</taxon>
        <taxon>Phyllobacteriaceae</taxon>
        <taxon>Mesorhizobium</taxon>
    </lineage>
</organism>
<dbReference type="Gene3D" id="2.160.10.10">
    <property type="entry name" value="Hexapeptide repeat proteins"/>
    <property type="match status" value="1"/>
</dbReference>
<dbReference type="EMBL" id="FXBL01000004">
    <property type="protein sequence ID" value="SMH47948.1"/>
    <property type="molecule type" value="Genomic_DNA"/>
</dbReference>
<evidence type="ECO:0000256" key="6">
    <source>
        <dbReference type="ARBA" id="ARBA00022695"/>
    </source>
</evidence>
<dbReference type="InterPro" id="IPR011004">
    <property type="entry name" value="Trimer_LpxA-like_sf"/>
</dbReference>
<evidence type="ECO:0000259" key="19">
    <source>
        <dbReference type="Pfam" id="PF12804"/>
    </source>
</evidence>
<dbReference type="InterPro" id="IPR029044">
    <property type="entry name" value="Nucleotide-diphossugar_trans"/>
</dbReference>
<dbReference type="SUPFAM" id="SSF51161">
    <property type="entry name" value="Trimeric LpxA-like enzymes"/>
    <property type="match status" value="1"/>
</dbReference>
<feature type="binding site" evidence="18">
    <location>
        <position position="25"/>
    </location>
    <ligand>
        <name>UDP-N-acetyl-alpha-D-glucosamine</name>
        <dbReference type="ChEBI" id="CHEBI:57705"/>
    </ligand>
</feature>
<keyword evidence="4 18" id="KW-0963">Cytoplasm</keyword>
<feature type="binding site" evidence="18">
    <location>
        <position position="230"/>
    </location>
    <ligand>
        <name>Mg(2+)</name>
        <dbReference type="ChEBI" id="CHEBI:18420"/>
    </ligand>
</feature>
<keyword evidence="9 18" id="KW-0460">Magnesium</keyword>
<feature type="domain" description="MobA-like NTP transferase" evidence="19">
    <location>
        <begin position="9"/>
        <end position="136"/>
    </location>
</feature>
<comment type="caution">
    <text evidence="18">Lacks conserved residue(s) required for the propagation of feature annotation.</text>
</comment>
<feature type="binding site" evidence="18">
    <location>
        <position position="426"/>
    </location>
    <ligand>
        <name>acetyl-CoA</name>
        <dbReference type="ChEBI" id="CHEBI:57288"/>
    </ligand>
</feature>
<name>A0A1X7PBF1_9HYPH</name>
<dbReference type="InterPro" id="IPR038009">
    <property type="entry name" value="GlmU_C_LbH"/>
</dbReference>
<keyword evidence="12 18" id="KW-0511">Multifunctional enzyme</keyword>
<feature type="binding site" evidence="18">
    <location>
        <begin position="83"/>
        <end position="84"/>
    </location>
    <ligand>
        <name>UDP-N-acetyl-alpha-D-glucosamine</name>
        <dbReference type="ChEBI" id="CHEBI:57705"/>
    </ligand>
</feature>
<dbReference type="GO" id="GO:0005737">
    <property type="term" value="C:cytoplasm"/>
    <property type="evidence" value="ECO:0007669"/>
    <property type="project" value="UniProtKB-SubCell"/>
</dbReference>
<dbReference type="GO" id="GO:0000902">
    <property type="term" value="P:cell morphogenesis"/>
    <property type="evidence" value="ECO:0007669"/>
    <property type="project" value="UniProtKB-UniRule"/>
</dbReference>
<dbReference type="GO" id="GO:0009245">
    <property type="term" value="P:lipid A biosynthetic process"/>
    <property type="evidence" value="ECO:0007669"/>
    <property type="project" value="UniProtKB-UniRule"/>
</dbReference>
<feature type="region of interest" description="Linker" evidence="18">
    <location>
        <begin position="233"/>
        <end position="253"/>
    </location>
</feature>
<keyword evidence="10 18" id="KW-0133">Cell shape</keyword>
<dbReference type="EC" id="2.3.1.157" evidence="18"/>
<evidence type="ECO:0000256" key="3">
    <source>
        <dbReference type="ARBA" id="ARBA00007947"/>
    </source>
</evidence>
<dbReference type="InterPro" id="IPR005882">
    <property type="entry name" value="Bifunctional_GlmU"/>
</dbReference>
<evidence type="ECO:0000313" key="21">
    <source>
        <dbReference type="Proteomes" id="UP000193083"/>
    </source>
</evidence>
<evidence type="ECO:0000256" key="2">
    <source>
        <dbReference type="ARBA" id="ARBA00007707"/>
    </source>
</evidence>
<feature type="binding site" evidence="18">
    <location>
        <position position="363"/>
    </location>
    <ligand>
        <name>UDP-N-acetyl-alpha-D-glucosamine</name>
        <dbReference type="ChEBI" id="CHEBI:57705"/>
    </ligand>
</feature>
<dbReference type="RefSeq" id="WP_085465427.1">
    <property type="nucleotide sequence ID" value="NZ_FXBL01000004.1"/>
</dbReference>
<dbReference type="InterPro" id="IPR001451">
    <property type="entry name" value="Hexapep"/>
</dbReference>
<feature type="binding site" evidence="18">
    <location>
        <position position="319"/>
    </location>
    <ligand>
        <name>UDP-N-acetyl-alpha-D-glucosamine</name>
        <dbReference type="ChEBI" id="CHEBI:57705"/>
    </ligand>
</feature>
<keyword evidence="8 18" id="KW-0677">Repeat</keyword>
<dbReference type="Pfam" id="PF00132">
    <property type="entry name" value="Hexapep"/>
    <property type="match status" value="2"/>
</dbReference>
<dbReference type="UniPathway" id="UPA00973"/>
<feature type="binding site" evidence="18">
    <location>
        <position position="409"/>
    </location>
    <ligand>
        <name>acetyl-CoA</name>
        <dbReference type="ChEBI" id="CHEBI:57288"/>
    </ligand>
</feature>
<comment type="function">
    <text evidence="17 18">Catalyzes the last two sequential reactions in the de novo biosynthetic pathway for UDP-N-acetylglucosamine (UDP-GlcNAc). The C-terminal domain catalyzes the transfer of acetyl group from acetyl coenzyme A to glucosamine-1-phosphate (GlcN-1-P) to produce N-acetylglucosamine-1-phosphate (GlcNAc-1-P), which is converted into UDP-GlcNAc by the transfer of uridine 5-monophosphate (from uridine 5-triphosphate), a reaction catalyzed by the N-terminal domain.</text>
</comment>
<dbReference type="CDD" id="cd03353">
    <property type="entry name" value="LbH_GlmU_C"/>
    <property type="match status" value="1"/>
</dbReference>
<evidence type="ECO:0000256" key="11">
    <source>
        <dbReference type="ARBA" id="ARBA00022984"/>
    </source>
</evidence>
<comment type="pathway">
    <text evidence="18">Bacterial outer membrane biogenesis; LPS lipid A biosynthesis.</text>
</comment>
<dbReference type="HAMAP" id="MF_01631">
    <property type="entry name" value="GlmU"/>
    <property type="match status" value="1"/>
</dbReference>
<dbReference type="GO" id="GO:0000287">
    <property type="term" value="F:magnesium ion binding"/>
    <property type="evidence" value="ECO:0007669"/>
    <property type="project" value="UniProtKB-UniRule"/>
</dbReference>
<evidence type="ECO:0000256" key="7">
    <source>
        <dbReference type="ARBA" id="ARBA00022723"/>
    </source>
</evidence>
<comment type="subcellular location">
    <subcellularLocation>
        <location evidence="1 18">Cytoplasm</location>
    </subcellularLocation>
</comment>
<dbReference type="NCBIfam" id="NF010933">
    <property type="entry name" value="PRK14353.1"/>
    <property type="match status" value="1"/>
</dbReference>
<evidence type="ECO:0000256" key="4">
    <source>
        <dbReference type="ARBA" id="ARBA00022490"/>
    </source>
</evidence>
<dbReference type="Pfam" id="PF12804">
    <property type="entry name" value="NTP_transf_3"/>
    <property type="match status" value="1"/>
</dbReference>
<dbReference type="GO" id="GO:0006048">
    <property type="term" value="P:UDP-N-acetylglucosamine biosynthetic process"/>
    <property type="evidence" value="ECO:0007669"/>
    <property type="project" value="UniProtKB-UniPathway"/>
</dbReference>
<comment type="similarity">
    <text evidence="3 18">In the N-terminal section; belongs to the N-acetylglucosamine-1-phosphate uridyltransferase family.</text>
</comment>
<feature type="binding site" evidence="18">
    <location>
        <begin position="11"/>
        <end position="14"/>
    </location>
    <ligand>
        <name>UDP-N-acetyl-alpha-D-glucosamine</name>
        <dbReference type="ChEBI" id="CHEBI:57705"/>
    </ligand>
</feature>
<dbReference type="Gene3D" id="3.90.550.10">
    <property type="entry name" value="Spore Coat Polysaccharide Biosynthesis Protein SpsA, Chain A"/>
    <property type="match status" value="1"/>
</dbReference>
<dbReference type="EC" id="2.7.7.23" evidence="18"/>
<reference evidence="20 21" key="1">
    <citation type="submission" date="2017-04" db="EMBL/GenBank/DDBJ databases">
        <authorList>
            <person name="Afonso C.L."/>
            <person name="Miller P.J."/>
            <person name="Scott M.A."/>
            <person name="Spackman E."/>
            <person name="Goraichik I."/>
            <person name="Dimitrov K.M."/>
            <person name="Suarez D.L."/>
            <person name="Swayne D.E."/>
        </authorList>
    </citation>
    <scope>NUCLEOTIDE SEQUENCE [LARGE SCALE GENOMIC DNA]</scope>
    <source>
        <strain evidence="20 21">B5P</strain>
    </source>
</reference>
<evidence type="ECO:0000313" key="20">
    <source>
        <dbReference type="EMBL" id="SMH47948.1"/>
    </source>
</evidence>
<dbReference type="PANTHER" id="PTHR43584">
    <property type="entry name" value="NUCLEOTIDYL TRANSFERASE"/>
    <property type="match status" value="1"/>
</dbReference>
<dbReference type="Proteomes" id="UP000193083">
    <property type="component" value="Unassembled WGS sequence"/>
</dbReference>
<dbReference type="InterPro" id="IPR050065">
    <property type="entry name" value="GlmU-like"/>
</dbReference>
<keyword evidence="21" id="KW-1185">Reference proteome</keyword>
<feature type="binding site" evidence="18">
    <location>
        <position position="173"/>
    </location>
    <ligand>
        <name>UDP-N-acetyl-alpha-D-glucosamine</name>
        <dbReference type="ChEBI" id="CHEBI:57705"/>
    </ligand>
</feature>
<dbReference type="NCBIfam" id="TIGR01173">
    <property type="entry name" value="glmU"/>
    <property type="match status" value="1"/>
</dbReference>
<comment type="cofactor">
    <cofactor evidence="18">
        <name>Mg(2+)</name>
        <dbReference type="ChEBI" id="CHEBI:18420"/>
    </cofactor>
    <text evidence="18">Binds 1 Mg(2+) ion per subunit.</text>
</comment>
<evidence type="ECO:0000256" key="12">
    <source>
        <dbReference type="ARBA" id="ARBA00023268"/>
    </source>
</evidence>
<feature type="binding site" evidence="18">
    <location>
        <position position="352"/>
    </location>
    <ligand>
        <name>UDP-N-acetyl-alpha-D-glucosamine</name>
        <dbReference type="ChEBI" id="CHEBI:57705"/>
    </ligand>
</feature>
<accession>A0A1X7PBF1</accession>
<evidence type="ECO:0000256" key="15">
    <source>
        <dbReference type="ARBA" id="ARBA00048247"/>
    </source>
</evidence>
<dbReference type="UniPathway" id="UPA00113">
    <property type="reaction ID" value="UER00532"/>
</dbReference>
<comment type="catalytic activity">
    <reaction evidence="15 18">
        <text>alpha-D-glucosamine 1-phosphate + acetyl-CoA = N-acetyl-alpha-D-glucosamine 1-phosphate + CoA + H(+)</text>
        <dbReference type="Rhea" id="RHEA:13725"/>
        <dbReference type="ChEBI" id="CHEBI:15378"/>
        <dbReference type="ChEBI" id="CHEBI:57287"/>
        <dbReference type="ChEBI" id="CHEBI:57288"/>
        <dbReference type="ChEBI" id="CHEBI:57776"/>
        <dbReference type="ChEBI" id="CHEBI:58516"/>
        <dbReference type="EC" id="2.3.1.157"/>
    </reaction>
</comment>
<comment type="catalytic activity">
    <reaction evidence="16 18">
        <text>N-acetyl-alpha-D-glucosamine 1-phosphate + UTP + H(+) = UDP-N-acetyl-alpha-D-glucosamine + diphosphate</text>
        <dbReference type="Rhea" id="RHEA:13509"/>
        <dbReference type="ChEBI" id="CHEBI:15378"/>
        <dbReference type="ChEBI" id="CHEBI:33019"/>
        <dbReference type="ChEBI" id="CHEBI:46398"/>
        <dbReference type="ChEBI" id="CHEBI:57705"/>
        <dbReference type="ChEBI" id="CHEBI:57776"/>
        <dbReference type="EC" id="2.7.7.23"/>
    </reaction>
</comment>
<feature type="binding site" evidence="18">
    <location>
        <position position="230"/>
    </location>
    <ligand>
        <name>UDP-N-acetyl-alpha-D-glucosamine</name>
        <dbReference type="ChEBI" id="CHEBI:57705"/>
    </ligand>
</feature>
<dbReference type="GO" id="GO:0008360">
    <property type="term" value="P:regulation of cell shape"/>
    <property type="evidence" value="ECO:0007669"/>
    <property type="project" value="UniProtKB-KW"/>
</dbReference>
<dbReference type="GO" id="GO:0019134">
    <property type="term" value="F:glucosamine-1-phosphate N-acetyltransferase activity"/>
    <property type="evidence" value="ECO:0007669"/>
    <property type="project" value="UniProtKB-UniRule"/>
</dbReference>
<keyword evidence="14 18" id="KW-0961">Cell wall biogenesis/degradation</keyword>
<feature type="binding site" evidence="18">
    <location>
        <position position="158"/>
    </location>
    <ligand>
        <name>UDP-N-acetyl-alpha-D-glucosamine</name>
        <dbReference type="ChEBI" id="CHEBI:57705"/>
    </ligand>
</feature>
<keyword evidence="5 18" id="KW-0808">Transferase</keyword>
<dbReference type="PROSITE" id="PS00101">
    <property type="entry name" value="HEXAPEP_TRANSFERASES"/>
    <property type="match status" value="1"/>
</dbReference>
<evidence type="ECO:0000256" key="10">
    <source>
        <dbReference type="ARBA" id="ARBA00022960"/>
    </source>
</evidence>
<dbReference type="SUPFAM" id="SSF53448">
    <property type="entry name" value="Nucleotide-diphospho-sugar transferases"/>
    <property type="match status" value="1"/>
</dbReference>
<comment type="subunit">
    <text evidence="18">Homotrimer.</text>
</comment>
<comment type="pathway">
    <text evidence="18">Nucleotide-sugar biosynthesis; UDP-N-acetyl-alpha-D-glucosamine biosynthesis; N-acetyl-alpha-D-glucosamine 1-phosphate from alpha-D-glucosamine 6-phosphate (route II): step 2/2.</text>
</comment>
<dbReference type="GO" id="GO:0003977">
    <property type="term" value="F:UDP-N-acetylglucosamine diphosphorylase activity"/>
    <property type="evidence" value="ECO:0007669"/>
    <property type="project" value="UniProtKB-UniRule"/>
</dbReference>
<feature type="binding site" evidence="18">
    <location>
        <position position="366"/>
    </location>
    <ligand>
        <name>acetyl-CoA</name>
        <dbReference type="ChEBI" id="CHEBI:57288"/>
    </ligand>
</feature>
<feature type="binding site" evidence="18">
    <location>
        <position position="144"/>
    </location>
    <ligand>
        <name>UDP-N-acetyl-alpha-D-glucosamine</name>
        <dbReference type="ChEBI" id="CHEBI:57705"/>
    </ligand>
</feature>
<evidence type="ECO:0000256" key="9">
    <source>
        <dbReference type="ARBA" id="ARBA00022842"/>
    </source>
</evidence>
<keyword evidence="6 18" id="KW-0548">Nucleotidyltransferase</keyword>
<dbReference type="GO" id="GO:0016020">
    <property type="term" value="C:membrane"/>
    <property type="evidence" value="ECO:0007669"/>
    <property type="project" value="GOC"/>
</dbReference>
<evidence type="ECO:0000256" key="18">
    <source>
        <dbReference type="HAMAP-Rule" id="MF_01631"/>
    </source>
</evidence>
<evidence type="ECO:0000256" key="16">
    <source>
        <dbReference type="ARBA" id="ARBA00048493"/>
    </source>
</evidence>
<dbReference type="InterPro" id="IPR025877">
    <property type="entry name" value="MobA-like_NTP_Trfase"/>
</dbReference>